<feature type="transmembrane region" description="Helical" evidence="1">
    <location>
        <begin position="21"/>
        <end position="43"/>
    </location>
</feature>
<proteinExistence type="predicted"/>
<evidence type="ECO:0000256" key="1">
    <source>
        <dbReference type="SAM" id="Phobius"/>
    </source>
</evidence>
<dbReference type="Proteomes" id="UP000779900">
    <property type="component" value="Unassembled WGS sequence"/>
</dbReference>
<dbReference type="PANTHER" id="PTHR47197">
    <property type="entry name" value="PROTEIN NIRF"/>
    <property type="match status" value="1"/>
</dbReference>
<dbReference type="AlphaFoldDB" id="A0A938BSQ6"/>
<keyword evidence="1" id="KW-0472">Membrane</keyword>
<dbReference type="InterPro" id="IPR015943">
    <property type="entry name" value="WD40/YVTN_repeat-like_dom_sf"/>
</dbReference>
<comment type="caution">
    <text evidence="2">The sequence shown here is derived from an EMBL/GenBank/DDBJ whole genome shotgun (WGS) entry which is preliminary data.</text>
</comment>
<feature type="non-terminal residue" evidence="2">
    <location>
        <position position="588"/>
    </location>
</feature>
<accession>A0A938BSQ6</accession>
<dbReference type="SUPFAM" id="SSF51004">
    <property type="entry name" value="C-terminal (heme d1) domain of cytochrome cd1-nitrite reductase"/>
    <property type="match status" value="1"/>
</dbReference>
<sequence>MRRCVRGRGWLSGRLDSLQNLAVGPLLACALVLVGFSLCFGWTPPVPDTIILPDSLGPIRPPYHLAFGSSTDNIYVASETSDIIVVDGKTFQRIKRIYTNAGVGGALLVAEHNKLYCTYPSRGRIGIIDCVTNDTVGSIPVSTRPKLLCYSSGSDKLYCGDSVNRRVWVIDCAADTVRKVILTGSSPADMVYDPTANKVYVAAREGLLAISCVTDSVIANLDSINYARELCLNKRRRKLYVVGRQEKDDPDAIYVVSPQSDSVTAAMLWGWNIVPSLACNEATDRLYALTPNDGEFTREFDCLGDTFIRSAYTPRCEGDAIACDTVHNRLFHRSEARLLVLDCTTLDVVATIGTPAYDSRSDLLVLDPGRYRAVCPGQVLMMALMIVFDYKGDTVYSRGVAPLCGWAAEMYHNPATGRLYCHLGGGVTAVVDEQTNRMVKCVHGVGSGLVHSRTSNKLYYPIAYGPSYEYQGLGVVDGTTDSLIKIVGLGDWRWEPFPCWCPIGNKVYCFASKGARWFIAAVDCSTDSVVWERDMYDLGRWFRYLENGLMLCNHSDSLALIDPRTDSVLVDSSLAAGGIYAVTHTRDG</sequence>
<keyword evidence="1" id="KW-0812">Transmembrane</keyword>
<dbReference type="Gene3D" id="2.130.10.10">
    <property type="entry name" value="YVTN repeat-like/Quinoprotein amine dehydrogenase"/>
    <property type="match status" value="1"/>
</dbReference>
<dbReference type="PANTHER" id="PTHR47197:SF3">
    <property type="entry name" value="DIHYDRO-HEME D1 DEHYDROGENASE"/>
    <property type="match status" value="1"/>
</dbReference>
<dbReference type="EMBL" id="VGIR01000149">
    <property type="protein sequence ID" value="MBM3332835.1"/>
    <property type="molecule type" value="Genomic_DNA"/>
</dbReference>
<dbReference type="InterPro" id="IPR051200">
    <property type="entry name" value="Host-pathogen_enzymatic-act"/>
</dbReference>
<dbReference type="InterPro" id="IPR011048">
    <property type="entry name" value="Haem_d1_sf"/>
</dbReference>
<reference evidence="2" key="1">
    <citation type="submission" date="2019-03" db="EMBL/GenBank/DDBJ databases">
        <title>Lake Tanganyika Metagenome-Assembled Genomes (MAGs).</title>
        <authorList>
            <person name="Tran P."/>
        </authorList>
    </citation>
    <scope>NUCLEOTIDE SEQUENCE</scope>
    <source>
        <strain evidence="2">K_DeepCast_150m_m2_040</strain>
    </source>
</reference>
<dbReference type="InterPro" id="IPR011044">
    <property type="entry name" value="Quino_amine_DH_bsu"/>
</dbReference>
<organism evidence="2 3">
    <name type="scientific">candidate division WOR-3 bacterium</name>
    <dbReference type="NCBI Taxonomy" id="2052148"/>
    <lineage>
        <taxon>Bacteria</taxon>
        <taxon>Bacteria division WOR-3</taxon>
    </lineage>
</organism>
<protein>
    <submittedName>
        <fullName evidence="2">YncE family protein</fullName>
    </submittedName>
</protein>
<keyword evidence="1" id="KW-1133">Transmembrane helix</keyword>
<evidence type="ECO:0000313" key="2">
    <source>
        <dbReference type="EMBL" id="MBM3332835.1"/>
    </source>
</evidence>
<name>A0A938BSQ6_UNCW3</name>
<gene>
    <name evidence="2" type="ORF">FJY68_13475</name>
</gene>
<dbReference type="SUPFAM" id="SSF50969">
    <property type="entry name" value="YVTN repeat-like/Quinoprotein amine dehydrogenase"/>
    <property type="match status" value="1"/>
</dbReference>
<evidence type="ECO:0000313" key="3">
    <source>
        <dbReference type="Proteomes" id="UP000779900"/>
    </source>
</evidence>